<dbReference type="EMBL" id="JAEMGP010000001">
    <property type="protein sequence ID" value="KAG5216313.1"/>
    <property type="molecule type" value="Genomic_DNA"/>
</dbReference>
<comment type="caution">
    <text evidence="3">The sequence shown here is derived from an EMBL/GenBank/DDBJ whole genome shotgun (WGS) entry which is preliminary data.</text>
</comment>
<dbReference type="Pfam" id="PF13885">
    <property type="entry name" value="Keratin_B2_2"/>
    <property type="match status" value="1"/>
</dbReference>
<evidence type="ECO:0000256" key="2">
    <source>
        <dbReference type="ARBA" id="ARBA00022744"/>
    </source>
</evidence>
<protein>
    <submittedName>
        <fullName evidence="3">Uncharacterized protein</fullName>
    </submittedName>
</protein>
<organism evidence="3 4">
    <name type="scientific">Ovis aries</name>
    <name type="common">Sheep</name>
    <dbReference type="NCBI Taxonomy" id="9940"/>
    <lineage>
        <taxon>Eukaryota</taxon>
        <taxon>Metazoa</taxon>
        <taxon>Chordata</taxon>
        <taxon>Craniata</taxon>
        <taxon>Vertebrata</taxon>
        <taxon>Euteleostomi</taxon>
        <taxon>Mammalia</taxon>
        <taxon>Eutheria</taxon>
        <taxon>Laurasiatheria</taxon>
        <taxon>Artiodactyla</taxon>
        <taxon>Ruminantia</taxon>
        <taxon>Pecora</taxon>
        <taxon>Bovidae</taxon>
        <taxon>Caprinae</taxon>
        <taxon>Ovis</taxon>
    </lineage>
</organism>
<evidence type="ECO:0000313" key="4">
    <source>
        <dbReference type="Proteomes" id="UP000664991"/>
    </source>
</evidence>
<dbReference type="InterPro" id="IPR002494">
    <property type="entry name" value="KAP"/>
</dbReference>
<evidence type="ECO:0000256" key="1">
    <source>
        <dbReference type="ARBA" id="ARBA00003914"/>
    </source>
</evidence>
<reference evidence="3 4" key="1">
    <citation type="submission" date="2020-12" db="EMBL/GenBank/DDBJ databases">
        <title>De novo assembly of Tibetan sheep genome.</title>
        <authorList>
            <person name="Li X."/>
        </authorList>
    </citation>
    <scope>NUCLEOTIDE SEQUENCE [LARGE SCALE GENOMIC DNA]</scope>
    <source>
        <tissue evidence="3">Heart</tissue>
    </source>
</reference>
<dbReference type="Proteomes" id="UP000664991">
    <property type="component" value="Unassembled WGS sequence"/>
</dbReference>
<keyword evidence="2" id="KW-0416">Keratin</keyword>
<evidence type="ECO:0000313" key="3">
    <source>
        <dbReference type="EMBL" id="KAG5216313.1"/>
    </source>
</evidence>
<name>A0A6P7DM79_SHEEP</name>
<gene>
    <name evidence="3" type="ORF">JEQ12_001889</name>
</gene>
<dbReference type="AlphaFoldDB" id="A0A6P7DM79"/>
<dbReference type="OrthoDB" id="9711507at2759"/>
<proteinExistence type="predicted"/>
<comment type="function">
    <text evidence="1">The keratin products of mammalian epidermal derivatives such as wool and hair consist of microfibrils embedded in a rigid matrix of other proteins. The matrix proteins include the high-sulfur and high-tyrosine keratins, having molecular weights of 6-20 kDa, whereas the microfibrils contain the larger, low-sulfur keratins (40-56 kDa).</text>
</comment>
<accession>A0A6P7DM79</accession>
<sequence length="85" mass="8854">MCDTSCPVSCQPVCCAPSPCQDVCSVPSPCQASCCVPLSCKPVLYVPMHGKHIMCVIPSCQPSGCCQPCPALVCRPDPCSTPSCF</sequence>